<dbReference type="RefSeq" id="XP_016213791.1">
    <property type="nucleotide sequence ID" value="XM_016358173.1"/>
</dbReference>
<feature type="domain" description="BHLH" evidence="2">
    <location>
        <begin position="109"/>
        <end position="169"/>
    </location>
</feature>
<feature type="compositionally biased region" description="Polar residues" evidence="1">
    <location>
        <begin position="1"/>
        <end position="10"/>
    </location>
</feature>
<dbReference type="STRING" id="253628.A0A0D1YTE8"/>
<dbReference type="SMART" id="SM00353">
    <property type="entry name" value="HLH"/>
    <property type="match status" value="1"/>
</dbReference>
<dbReference type="Proteomes" id="UP000053259">
    <property type="component" value="Unassembled WGS sequence"/>
</dbReference>
<feature type="compositionally biased region" description="Low complexity" evidence="1">
    <location>
        <begin position="72"/>
        <end position="95"/>
    </location>
</feature>
<evidence type="ECO:0000256" key="1">
    <source>
        <dbReference type="SAM" id="MobiDB-lite"/>
    </source>
</evidence>
<dbReference type="VEuPathDB" id="FungiDB:PV09_04763"/>
<dbReference type="InterPro" id="IPR036638">
    <property type="entry name" value="HLH_DNA-bd_sf"/>
</dbReference>
<reference evidence="3 4" key="1">
    <citation type="submission" date="2015-01" db="EMBL/GenBank/DDBJ databases">
        <title>The Genome Sequence of Ochroconis gallopava CBS43764.</title>
        <authorList>
            <consortium name="The Broad Institute Genomics Platform"/>
            <person name="Cuomo C."/>
            <person name="de Hoog S."/>
            <person name="Gorbushina A."/>
            <person name="Stielow B."/>
            <person name="Teixiera M."/>
            <person name="Abouelleil A."/>
            <person name="Chapman S.B."/>
            <person name="Priest M."/>
            <person name="Young S.K."/>
            <person name="Wortman J."/>
            <person name="Nusbaum C."/>
            <person name="Birren B."/>
        </authorList>
    </citation>
    <scope>NUCLEOTIDE SEQUENCE [LARGE SCALE GENOMIC DNA]</scope>
    <source>
        <strain evidence="3 4">CBS 43764</strain>
    </source>
</reference>
<accession>A0A0D1YTE8</accession>
<dbReference type="InParanoid" id="A0A0D1YTE8"/>
<dbReference type="GO" id="GO:0046983">
    <property type="term" value="F:protein dimerization activity"/>
    <property type="evidence" value="ECO:0007669"/>
    <property type="project" value="InterPro"/>
</dbReference>
<dbReference type="PROSITE" id="PS50888">
    <property type="entry name" value="BHLH"/>
    <property type="match status" value="1"/>
</dbReference>
<name>A0A0D1YTE8_9PEZI</name>
<dbReference type="InterPro" id="IPR052099">
    <property type="entry name" value="Regulatory_TF_Diverse"/>
</dbReference>
<dbReference type="GeneID" id="27312736"/>
<dbReference type="InterPro" id="IPR011598">
    <property type="entry name" value="bHLH_dom"/>
</dbReference>
<dbReference type="Gene3D" id="4.10.280.10">
    <property type="entry name" value="Helix-loop-helix DNA-binding domain"/>
    <property type="match status" value="1"/>
</dbReference>
<dbReference type="Pfam" id="PF00010">
    <property type="entry name" value="HLH"/>
    <property type="match status" value="1"/>
</dbReference>
<dbReference type="CDD" id="cd11395">
    <property type="entry name" value="bHLHzip_SREBP_like"/>
    <property type="match status" value="1"/>
</dbReference>
<evidence type="ECO:0000313" key="3">
    <source>
        <dbReference type="EMBL" id="KIW03922.1"/>
    </source>
</evidence>
<dbReference type="EMBL" id="KN847542">
    <property type="protein sequence ID" value="KIW03922.1"/>
    <property type="molecule type" value="Genomic_DNA"/>
</dbReference>
<dbReference type="AlphaFoldDB" id="A0A0D1YTE8"/>
<sequence length="201" mass="22712">MWDWSNEQFTQPPQQLDQQDYFSAPTSATAAAWSTDPSWNSFDIDAFSSINPTLLVNWDVDDSSPSSQEELPWTWPTDSPSSSDTVSPPASDSPPAKTPRRRGRRPSSRRRKSHNEIEQKYRNTVNTAIQNLQSAIPQLSLPGGAETNHRPQLTKATVLISATMYIKQLEQERDKLLEMNKIFRDAIARGKLLPDMQTPTQ</sequence>
<dbReference type="SUPFAM" id="SSF47459">
    <property type="entry name" value="HLH, helix-loop-helix DNA-binding domain"/>
    <property type="match status" value="1"/>
</dbReference>
<dbReference type="PANTHER" id="PTHR47336">
    <property type="entry name" value="TRANSCRIPTION FACTOR HMS1-RELATED"/>
    <property type="match status" value="1"/>
</dbReference>
<dbReference type="OrthoDB" id="2133190at2759"/>
<evidence type="ECO:0000313" key="4">
    <source>
        <dbReference type="Proteomes" id="UP000053259"/>
    </source>
</evidence>
<protein>
    <recommendedName>
        <fullName evidence="2">BHLH domain-containing protein</fullName>
    </recommendedName>
</protein>
<dbReference type="HOGENOM" id="CLU_1361355_0_0_1"/>
<evidence type="ECO:0000259" key="2">
    <source>
        <dbReference type="PROSITE" id="PS50888"/>
    </source>
</evidence>
<feature type="compositionally biased region" description="Low complexity" evidence="1">
    <location>
        <begin position="11"/>
        <end position="26"/>
    </location>
</feature>
<gene>
    <name evidence="3" type="ORF">PV09_04763</name>
</gene>
<organism evidence="3 4">
    <name type="scientific">Verruconis gallopava</name>
    <dbReference type="NCBI Taxonomy" id="253628"/>
    <lineage>
        <taxon>Eukaryota</taxon>
        <taxon>Fungi</taxon>
        <taxon>Dikarya</taxon>
        <taxon>Ascomycota</taxon>
        <taxon>Pezizomycotina</taxon>
        <taxon>Dothideomycetes</taxon>
        <taxon>Pleosporomycetidae</taxon>
        <taxon>Venturiales</taxon>
        <taxon>Sympoventuriaceae</taxon>
        <taxon>Verruconis</taxon>
    </lineage>
</organism>
<feature type="region of interest" description="Disordered" evidence="1">
    <location>
        <begin position="61"/>
        <end position="118"/>
    </location>
</feature>
<feature type="region of interest" description="Disordered" evidence="1">
    <location>
        <begin position="1"/>
        <end position="26"/>
    </location>
</feature>
<feature type="compositionally biased region" description="Basic residues" evidence="1">
    <location>
        <begin position="98"/>
        <end position="113"/>
    </location>
</feature>
<proteinExistence type="predicted"/>
<dbReference type="PANTHER" id="PTHR47336:SF2">
    <property type="entry name" value="TRANSCRIPTION FACTOR HMS1-RELATED"/>
    <property type="match status" value="1"/>
</dbReference>
<keyword evidence="4" id="KW-1185">Reference proteome</keyword>